<comment type="caution">
    <text evidence="2">The sequence shown here is derived from an EMBL/GenBank/DDBJ whole genome shotgun (WGS) entry which is preliminary data.</text>
</comment>
<reference evidence="3" key="1">
    <citation type="journal article" date="2019" name="Int. J. Syst. Evol. Microbiol.">
        <title>The Global Catalogue of Microorganisms (GCM) 10K type strain sequencing project: providing services to taxonomists for standard genome sequencing and annotation.</title>
        <authorList>
            <consortium name="The Broad Institute Genomics Platform"/>
            <consortium name="The Broad Institute Genome Sequencing Center for Infectious Disease"/>
            <person name="Wu L."/>
            <person name="Ma J."/>
        </authorList>
    </citation>
    <scope>NUCLEOTIDE SEQUENCE [LARGE SCALE GENOMIC DNA]</scope>
    <source>
        <strain evidence="3">XZYJT-10</strain>
    </source>
</reference>
<dbReference type="SUPFAM" id="SSF46785">
    <property type="entry name" value="Winged helix' DNA-binding domain"/>
    <property type="match status" value="1"/>
</dbReference>
<dbReference type="Gene3D" id="1.10.10.10">
    <property type="entry name" value="Winged helix-like DNA-binding domain superfamily/Winged helix DNA-binding domain"/>
    <property type="match status" value="1"/>
</dbReference>
<dbReference type="PANTHER" id="PTHR39515">
    <property type="entry name" value="CONSERVED PROTEIN"/>
    <property type="match status" value="1"/>
</dbReference>
<gene>
    <name evidence="2" type="ORF">ACFQS1_05835</name>
</gene>
<organism evidence="2 3">
    <name type="scientific">Paractinoplanes rhizophilus</name>
    <dbReference type="NCBI Taxonomy" id="1416877"/>
    <lineage>
        <taxon>Bacteria</taxon>
        <taxon>Bacillati</taxon>
        <taxon>Actinomycetota</taxon>
        <taxon>Actinomycetes</taxon>
        <taxon>Micromonosporales</taxon>
        <taxon>Micromonosporaceae</taxon>
        <taxon>Paractinoplanes</taxon>
    </lineage>
</organism>
<name>A0ABW2HP14_9ACTN</name>
<protein>
    <submittedName>
        <fullName evidence="2">MarR family winged helix-turn-helix transcriptional regulator</fullName>
    </submittedName>
</protein>
<proteinExistence type="predicted"/>
<keyword evidence="3" id="KW-1185">Reference proteome</keyword>
<dbReference type="InterPro" id="IPR036390">
    <property type="entry name" value="WH_DNA-bd_sf"/>
</dbReference>
<dbReference type="Pfam" id="PF12802">
    <property type="entry name" value="MarR_2"/>
    <property type="match status" value="1"/>
</dbReference>
<evidence type="ECO:0000313" key="3">
    <source>
        <dbReference type="Proteomes" id="UP001596548"/>
    </source>
</evidence>
<accession>A0ABW2HP14</accession>
<feature type="domain" description="HTH marR-type" evidence="1">
    <location>
        <begin position="30"/>
        <end position="86"/>
    </location>
</feature>
<sequence>MDVFQLNRLARRLREIALRASQEGAELPISVGELAILEHVARFPGSTISEISRSTGLAQSRVSKVVRELSDDGVFQHAADPEDRRRTRVRLDPRVRHQTFDEYGSRPIDAALAAAAPHLDAAGLARVQELAAELAGLLTPQPAADQPASTR</sequence>
<dbReference type="EMBL" id="JBHTBJ010000003">
    <property type="protein sequence ID" value="MFC7273491.1"/>
    <property type="molecule type" value="Genomic_DNA"/>
</dbReference>
<dbReference type="RefSeq" id="WP_378965055.1">
    <property type="nucleotide sequence ID" value="NZ_JBHTBJ010000003.1"/>
</dbReference>
<evidence type="ECO:0000259" key="1">
    <source>
        <dbReference type="Pfam" id="PF12802"/>
    </source>
</evidence>
<dbReference type="InterPro" id="IPR036388">
    <property type="entry name" value="WH-like_DNA-bd_sf"/>
</dbReference>
<dbReference type="InterPro" id="IPR000835">
    <property type="entry name" value="HTH_MarR-typ"/>
</dbReference>
<dbReference type="InterPro" id="IPR052526">
    <property type="entry name" value="HTH-type_Bedaq_tolerance"/>
</dbReference>
<dbReference type="PANTHER" id="PTHR39515:SF2">
    <property type="entry name" value="HTH-TYPE TRANSCRIPTIONAL REGULATOR RV0880"/>
    <property type="match status" value="1"/>
</dbReference>
<dbReference type="Proteomes" id="UP001596548">
    <property type="component" value="Unassembled WGS sequence"/>
</dbReference>
<evidence type="ECO:0000313" key="2">
    <source>
        <dbReference type="EMBL" id="MFC7273491.1"/>
    </source>
</evidence>